<dbReference type="AlphaFoldDB" id="A0A382KJ02"/>
<reference evidence="1" key="1">
    <citation type="submission" date="2018-05" db="EMBL/GenBank/DDBJ databases">
        <authorList>
            <person name="Lanie J.A."/>
            <person name="Ng W.-L."/>
            <person name="Kazmierczak K.M."/>
            <person name="Andrzejewski T.M."/>
            <person name="Davidsen T.M."/>
            <person name="Wayne K.J."/>
            <person name="Tettelin H."/>
            <person name="Glass J.I."/>
            <person name="Rusch D."/>
            <person name="Podicherti R."/>
            <person name="Tsui H.-C.T."/>
            <person name="Winkler M.E."/>
        </authorList>
    </citation>
    <scope>NUCLEOTIDE SEQUENCE</scope>
</reference>
<evidence type="ECO:0000313" key="1">
    <source>
        <dbReference type="EMBL" id="SVC22967.1"/>
    </source>
</evidence>
<gene>
    <name evidence="1" type="ORF">METZ01_LOCUS275821</name>
</gene>
<sequence>MQITLDSNFVTTVSESKQTAHRNRITLAVVLSYGRYIHKIHPPFTLYMSPTTSRIIGMGMGMCAEPQIYCRFIFGQVILYPARILLTTNPIYER</sequence>
<proteinExistence type="predicted"/>
<organism evidence="1">
    <name type="scientific">marine metagenome</name>
    <dbReference type="NCBI Taxonomy" id="408172"/>
    <lineage>
        <taxon>unclassified sequences</taxon>
        <taxon>metagenomes</taxon>
        <taxon>ecological metagenomes</taxon>
    </lineage>
</organism>
<name>A0A382KJ02_9ZZZZ</name>
<protein>
    <submittedName>
        <fullName evidence="1">Uncharacterized protein</fullName>
    </submittedName>
</protein>
<dbReference type="EMBL" id="UINC01080227">
    <property type="protein sequence ID" value="SVC22967.1"/>
    <property type="molecule type" value="Genomic_DNA"/>
</dbReference>
<accession>A0A382KJ02</accession>